<dbReference type="Proteomes" id="UP000076722">
    <property type="component" value="Unassembled WGS sequence"/>
</dbReference>
<reference evidence="1 2" key="1">
    <citation type="journal article" date="2016" name="Mol. Biol. Evol.">
        <title>Comparative Genomics of Early-Diverging Mushroom-Forming Fungi Provides Insights into the Origins of Lignocellulose Decay Capabilities.</title>
        <authorList>
            <person name="Nagy L.G."/>
            <person name="Riley R."/>
            <person name="Tritt A."/>
            <person name="Adam C."/>
            <person name="Daum C."/>
            <person name="Floudas D."/>
            <person name="Sun H."/>
            <person name="Yadav J.S."/>
            <person name="Pangilinan J."/>
            <person name="Larsson K.H."/>
            <person name="Matsuura K."/>
            <person name="Barry K."/>
            <person name="Labutti K."/>
            <person name="Kuo R."/>
            <person name="Ohm R.A."/>
            <person name="Bhattacharya S.S."/>
            <person name="Shirouzu T."/>
            <person name="Yoshinaga Y."/>
            <person name="Martin F.M."/>
            <person name="Grigoriev I.V."/>
            <person name="Hibbett D.S."/>
        </authorList>
    </citation>
    <scope>NUCLEOTIDE SEQUENCE [LARGE SCALE GENOMIC DNA]</scope>
    <source>
        <strain evidence="1 2">HHB9708</strain>
    </source>
</reference>
<feature type="non-terminal residue" evidence="1">
    <location>
        <position position="152"/>
    </location>
</feature>
<proteinExistence type="predicted"/>
<dbReference type="OrthoDB" id="5599163at2759"/>
<dbReference type="STRING" id="1314777.A0A164SXA4"/>
<accession>A0A164SXA4</accession>
<sequence>MRPYFPLRPNFLPADRNTERQRGAYVANKYKPVAKKVNPILGIFPDEFKVIRQFPEDPLKSLPSIPDPLPPFRPGKRLTQERWDKIEDDLKKIGFLWPKEIQLAQTVLLSNEMGIAWDDTEKGQFRSDYFAPIKLPTVPHVPWIEKNMRIPP</sequence>
<gene>
    <name evidence="1" type="ORF">SISNIDRAFT_413643</name>
</gene>
<organism evidence="1 2">
    <name type="scientific">Sistotremastrum niveocremeum HHB9708</name>
    <dbReference type="NCBI Taxonomy" id="1314777"/>
    <lineage>
        <taxon>Eukaryota</taxon>
        <taxon>Fungi</taxon>
        <taxon>Dikarya</taxon>
        <taxon>Basidiomycota</taxon>
        <taxon>Agaricomycotina</taxon>
        <taxon>Agaricomycetes</taxon>
        <taxon>Sistotremastrales</taxon>
        <taxon>Sistotremastraceae</taxon>
        <taxon>Sertulicium</taxon>
        <taxon>Sertulicium niveocremeum</taxon>
    </lineage>
</organism>
<name>A0A164SXA4_9AGAM</name>
<dbReference type="AlphaFoldDB" id="A0A164SXA4"/>
<evidence type="ECO:0000313" key="1">
    <source>
        <dbReference type="EMBL" id="KZS91888.1"/>
    </source>
</evidence>
<evidence type="ECO:0000313" key="2">
    <source>
        <dbReference type="Proteomes" id="UP000076722"/>
    </source>
</evidence>
<dbReference type="EMBL" id="KV419413">
    <property type="protein sequence ID" value="KZS91888.1"/>
    <property type="molecule type" value="Genomic_DNA"/>
</dbReference>
<keyword evidence="2" id="KW-1185">Reference proteome</keyword>
<protein>
    <submittedName>
        <fullName evidence="1">Uncharacterized protein</fullName>
    </submittedName>
</protein>